<evidence type="ECO:0000256" key="1">
    <source>
        <dbReference type="SAM" id="MobiDB-lite"/>
    </source>
</evidence>
<reference evidence="2" key="1">
    <citation type="journal article" date="2020" name="Nature">
        <title>Giant virus diversity and host interactions through global metagenomics.</title>
        <authorList>
            <person name="Schulz F."/>
            <person name="Roux S."/>
            <person name="Paez-Espino D."/>
            <person name="Jungbluth S."/>
            <person name="Walsh D.A."/>
            <person name="Denef V.J."/>
            <person name="McMahon K.D."/>
            <person name="Konstantinidis K.T."/>
            <person name="Eloe-Fadrosh E.A."/>
            <person name="Kyrpides N.C."/>
            <person name="Woyke T."/>
        </authorList>
    </citation>
    <scope>NUCLEOTIDE SEQUENCE</scope>
    <source>
        <strain evidence="2">GVMAG-S-1103017-68</strain>
    </source>
</reference>
<dbReference type="AlphaFoldDB" id="A0A6C0KFN2"/>
<dbReference type="EMBL" id="MN740861">
    <property type="protein sequence ID" value="QHU15490.1"/>
    <property type="molecule type" value="Genomic_DNA"/>
</dbReference>
<evidence type="ECO:0000313" key="2">
    <source>
        <dbReference type="EMBL" id="QHU15490.1"/>
    </source>
</evidence>
<proteinExistence type="predicted"/>
<accession>A0A6C0KFN2</accession>
<feature type="region of interest" description="Disordered" evidence="1">
    <location>
        <begin position="70"/>
        <end position="92"/>
    </location>
</feature>
<protein>
    <submittedName>
        <fullName evidence="2">Uncharacterized protein</fullName>
    </submittedName>
</protein>
<sequence length="92" mass="10059">MSEPELEVSESTEEPFHIKTPLTKYLLGIPVEEIEKSMVENPHMSALNIAIQKSMTEKPHMSALSIAIATAGSEPEPEDDDAEPSRAVANEI</sequence>
<name>A0A6C0KFN2_9ZZZZ</name>
<organism evidence="2">
    <name type="scientific">viral metagenome</name>
    <dbReference type="NCBI Taxonomy" id="1070528"/>
    <lineage>
        <taxon>unclassified sequences</taxon>
        <taxon>metagenomes</taxon>
        <taxon>organismal metagenomes</taxon>
    </lineage>
</organism>